<protein>
    <submittedName>
        <fullName evidence="1">Uncharacterized protein</fullName>
    </submittedName>
</protein>
<reference evidence="1" key="1">
    <citation type="submission" date="2019-08" db="EMBL/GenBank/DDBJ databases">
        <authorList>
            <person name="Kucharzyk K."/>
            <person name="Murdoch R.W."/>
            <person name="Higgins S."/>
            <person name="Loffler F."/>
        </authorList>
    </citation>
    <scope>NUCLEOTIDE SEQUENCE</scope>
</reference>
<dbReference type="AlphaFoldDB" id="A0A645CSX2"/>
<gene>
    <name evidence="1" type="ORF">SDC9_127071</name>
</gene>
<comment type="caution">
    <text evidence="1">The sequence shown here is derived from an EMBL/GenBank/DDBJ whole genome shotgun (WGS) entry which is preliminary data.</text>
</comment>
<dbReference type="EMBL" id="VSSQ01029766">
    <property type="protein sequence ID" value="MPM80027.1"/>
    <property type="molecule type" value="Genomic_DNA"/>
</dbReference>
<sequence>MRKRKEFCRILHVGKAVAIITLRDLTRCNDDL</sequence>
<organism evidence="1">
    <name type="scientific">bioreactor metagenome</name>
    <dbReference type="NCBI Taxonomy" id="1076179"/>
    <lineage>
        <taxon>unclassified sequences</taxon>
        <taxon>metagenomes</taxon>
        <taxon>ecological metagenomes</taxon>
    </lineage>
</organism>
<evidence type="ECO:0000313" key="1">
    <source>
        <dbReference type="EMBL" id="MPM80027.1"/>
    </source>
</evidence>
<name>A0A645CSX2_9ZZZZ</name>
<proteinExistence type="predicted"/>
<accession>A0A645CSX2</accession>